<organism evidence="2">
    <name type="scientific">Spongospora subterranea</name>
    <dbReference type="NCBI Taxonomy" id="70186"/>
    <lineage>
        <taxon>Eukaryota</taxon>
        <taxon>Sar</taxon>
        <taxon>Rhizaria</taxon>
        <taxon>Endomyxa</taxon>
        <taxon>Phytomyxea</taxon>
        <taxon>Plasmodiophorida</taxon>
        <taxon>Plasmodiophoridae</taxon>
        <taxon>Spongospora</taxon>
    </lineage>
</organism>
<sequence>MLAERLLDKNYDEIKAISTSCLSDKLICFCLAADGWSNVNNEPIINYIAISPNKSLFLESVSTGEQGHNANFIANDILRIMQQFPDTKFSGVITVNTSANRNAWTQLKEKLPALFFQGCMSHGLHLLVKDIFAAMKTRRQGICNEATYPPGYPVNICLTLTNDCKDVVKFFHNHHVIKGALTKMQKSAGLLQTFALLQQESSRLSGLHLQGLIFFFAQSFEHQ</sequence>
<evidence type="ECO:0000313" key="2">
    <source>
        <dbReference type="EMBL" id="CRZ06343.1"/>
    </source>
</evidence>
<feature type="domain" description="DUF659" evidence="1">
    <location>
        <begin position="2"/>
        <end position="133"/>
    </location>
</feature>
<dbReference type="EMBL" id="HACM01005901">
    <property type="protein sequence ID" value="CRZ06343.1"/>
    <property type="molecule type" value="Transcribed_RNA"/>
</dbReference>
<evidence type="ECO:0000259" key="1">
    <source>
        <dbReference type="Pfam" id="PF04937"/>
    </source>
</evidence>
<dbReference type="SUPFAM" id="SSF53098">
    <property type="entry name" value="Ribonuclease H-like"/>
    <property type="match status" value="1"/>
</dbReference>
<dbReference type="InterPro" id="IPR007021">
    <property type="entry name" value="DUF659"/>
</dbReference>
<accession>A0A0H5QWK0</accession>
<dbReference type="Pfam" id="PF04937">
    <property type="entry name" value="DUF659"/>
    <property type="match status" value="1"/>
</dbReference>
<dbReference type="AlphaFoldDB" id="A0A0H5QWK0"/>
<protein>
    <recommendedName>
        <fullName evidence="1">DUF659 domain-containing protein</fullName>
    </recommendedName>
</protein>
<proteinExistence type="predicted"/>
<dbReference type="InterPro" id="IPR012337">
    <property type="entry name" value="RNaseH-like_sf"/>
</dbReference>
<reference evidence="2" key="1">
    <citation type="submission" date="2015-04" db="EMBL/GenBank/DDBJ databases">
        <title>The genome sequence of the plant pathogenic Rhizarian Plasmodiophora brassicae reveals insights in its biotrophic life cycle and the origin of chitin synthesis.</title>
        <authorList>
            <person name="Schwelm A."/>
            <person name="Fogelqvist J."/>
            <person name="Knaust A."/>
            <person name="Julke S."/>
            <person name="Lilja T."/>
            <person name="Dhandapani V."/>
            <person name="Bonilla-Rosso G."/>
            <person name="Karlsson M."/>
            <person name="Shevchenko A."/>
            <person name="Choi S.R."/>
            <person name="Kim H.G."/>
            <person name="Park J.Y."/>
            <person name="Lim Y.P."/>
            <person name="Ludwig-Muller J."/>
            <person name="Dixelius C."/>
        </authorList>
    </citation>
    <scope>NUCLEOTIDE SEQUENCE</scope>
    <source>
        <tissue evidence="2">Potato root galls</tissue>
    </source>
</reference>
<name>A0A0H5QWK0_9EUKA</name>